<evidence type="ECO:0000313" key="1">
    <source>
        <dbReference type="EMBL" id="NSJ84727.1"/>
    </source>
</evidence>
<dbReference type="CDD" id="cd11579">
    <property type="entry name" value="Glyco_tran_WbsX"/>
    <property type="match status" value="1"/>
</dbReference>
<accession>A0ABX2I6L3</accession>
<dbReference type="GO" id="GO:0016740">
    <property type="term" value="F:transferase activity"/>
    <property type="evidence" value="ECO:0007669"/>
    <property type="project" value="UniProtKB-KW"/>
</dbReference>
<dbReference type="Pfam" id="PF14307">
    <property type="entry name" value="Glyco_tran_WbsX"/>
    <property type="match status" value="1"/>
</dbReference>
<protein>
    <submittedName>
        <fullName evidence="1">Glycosyl transferase</fullName>
    </submittedName>
</protein>
<name>A0ABX2I6L3_BLAHA</name>
<dbReference type="EMBL" id="JAAITA010000001">
    <property type="protein sequence ID" value="NSJ84727.1"/>
    <property type="molecule type" value="Genomic_DNA"/>
</dbReference>
<dbReference type="RefSeq" id="WP_173747206.1">
    <property type="nucleotide sequence ID" value="NZ_JAAITA010000001.1"/>
</dbReference>
<dbReference type="PANTHER" id="PTHR41244:SF1">
    <property type="entry name" value="GLYCOSYLTRANSFERASE"/>
    <property type="match status" value="1"/>
</dbReference>
<keyword evidence="1" id="KW-0808">Transferase</keyword>
<organism evidence="1 2">
    <name type="scientific">Blautia hansenii</name>
    <name type="common">Ruminococcus hansenii</name>
    <dbReference type="NCBI Taxonomy" id="1322"/>
    <lineage>
        <taxon>Bacteria</taxon>
        <taxon>Bacillati</taxon>
        <taxon>Bacillota</taxon>
        <taxon>Clostridia</taxon>
        <taxon>Lachnospirales</taxon>
        <taxon>Lachnospiraceae</taxon>
        <taxon>Blautia</taxon>
    </lineage>
</organism>
<reference evidence="1 2" key="1">
    <citation type="journal article" date="2020" name="Cell Host Microbe">
        <title>Functional and Genomic Variation between Human-Derived Isolates of Lachnospiraceae Reveals Inter- and Intra-Species Diversity.</title>
        <authorList>
            <person name="Sorbara M.T."/>
            <person name="Littmann E.R."/>
            <person name="Fontana E."/>
            <person name="Moody T.U."/>
            <person name="Kohout C.E."/>
            <person name="Gjonbalaj M."/>
            <person name="Eaton V."/>
            <person name="Seok R."/>
            <person name="Leiner I.M."/>
            <person name="Pamer E.G."/>
        </authorList>
    </citation>
    <scope>NUCLEOTIDE SEQUENCE [LARGE SCALE GENOMIC DNA]</scope>
    <source>
        <strain evidence="1 2">MSK.15.26</strain>
    </source>
</reference>
<gene>
    <name evidence="1" type="ORF">G5A70_00700</name>
</gene>
<dbReference type="Proteomes" id="UP000822142">
    <property type="component" value="Unassembled WGS sequence"/>
</dbReference>
<evidence type="ECO:0000313" key="2">
    <source>
        <dbReference type="Proteomes" id="UP000822142"/>
    </source>
</evidence>
<comment type="caution">
    <text evidence="1">The sequence shown here is derived from an EMBL/GenBank/DDBJ whole genome shotgun (WGS) entry which is preliminary data.</text>
</comment>
<keyword evidence="2" id="KW-1185">Reference proteome</keyword>
<sequence>MKIIAFYLPQFHCFPENDAWWGTGFTEWNNVRSAQPLFKNHNQPRVPLDNNYYDLTETENLRWQAHLAQKYGVYGFCYYHYWFNGKLLMEKPMEQMLSDKEIQLPFCICWANENWTKAWAKRSKEVLIAQNYENKEDWKKHFEYLEKFFKDKRYIKCNGKPLLVIYRPELIPCLKELLEYWNDLAENKGIGGISYAYQHRYYNHQTDLGGDLFDYGIEYQPNYAMQNQKKSIPLVLRKMLNVMTNKINFPSTRFSTIIFDYDKAWKYILKMQPRDEKMIPGAFVDWDNTPRYKKQASVFTGVSPEKFKNYLSLQIKNARTKYKKDMIFMFAWNEWGEGGYLEPDEKYGFQMLEAIQEALNENNEFPTYPCNESRELG</sequence>
<proteinExistence type="predicted"/>
<dbReference type="Gene3D" id="3.20.20.80">
    <property type="entry name" value="Glycosidases"/>
    <property type="match status" value="1"/>
</dbReference>
<dbReference type="PANTHER" id="PTHR41244">
    <property type="entry name" value="RHAMNAN SYNTHESIS F"/>
    <property type="match status" value="1"/>
</dbReference>
<dbReference type="InterPro" id="IPR032719">
    <property type="entry name" value="WbsX"/>
</dbReference>